<dbReference type="PROSITE" id="PS51384">
    <property type="entry name" value="FAD_FR"/>
    <property type="match status" value="1"/>
</dbReference>
<gene>
    <name evidence="3" type="ORF">COS11_02955</name>
</gene>
<dbReference type="InterPro" id="IPR050353">
    <property type="entry name" value="PyrK_electron_transfer"/>
</dbReference>
<feature type="binding site" evidence="1">
    <location>
        <position position="249"/>
    </location>
    <ligand>
        <name>[2Fe-2S] cluster</name>
        <dbReference type="ChEBI" id="CHEBI:190135"/>
    </ligand>
</feature>
<dbReference type="InterPro" id="IPR017938">
    <property type="entry name" value="Riboflavin_synthase-like_b-brl"/>
</dbReference>
<sequence>MKNEYLPYPARIKSIQRESFDTRTFKVVFVDEKLAKSFNYKPGQFMEISLLGIGESPISITSSPSGKGYLEFTIRTMGKLTRAINQLNAGAILYLRGPYGNSFPLEEARTKNLYFIAGGIGLPPLRSVINSAFDHRVNFGKVKILYGAKSPDELCFKEELKVWQNLTNTELLLTVDVPDKDWKGNVGVVTTLWDKTDMDGNRGIAYVCGPPIMIKFVVQKLLKSQFKERNIYISLERYMKCGLGKCGHCNIGGKFVCTDGPVFTYQQIKQFPDKERAI</sequence>
<dbReference type="SUPFAM" id="SSF52343">
    <property type="entry name" value="Ferredoxin reductase-like, C-terminal NADP-linked domain"/>
    <property type="match status" value="1"/>
</dbReference>
<dbReference type="PRINTS" id="PR00371">
    <property type="entry name" value="FPNCR"/>
</dbReference>
<dbReference type="InterPro" id="IPR012165">
    <property type="entry name" value="Cyt_c3_hydrogenase_gsu"/>
</dbReference>
<dbReference type="Pfam" id="PF00970">
    <property type="entry name" value="FAD_binding_6"/>
    <property type="match status" value="1"/>
</dbReference>
<evidence type="ECO:0000313" key="4">
    <source>
        <dbReference type="Proteomes" id="UP000228886"/>
    </source>
</evidence>
<dbReference type="GO" id="GO:0050660">
    <property type="term" value="F:flavin adenine dinucleotide binding"/>
    <property type="evidence" value="ECO:0007669"/>
    <property type="project" value="InterPro"/>
</dbReference>
<comment type="caution">
    <text evidence="3">The sequence shown here is derived from an EMBL/GenBank/DDBJ whole genome shotgun (WGS) entry which is preliminary data.</text>
</comment>
<name>A0A2M7E9B3_9BACT</name>
<dbReference type="Gene3D" id="3.40.50.80">
    <property type="entry name" value="Nucleotide-binding domain of ferredoxin-NADP reductase (FNR) module"/>
    <property type="match status" value="1"/>
</dbReference>
<accession>A0A2M7E9B3</accession>
<reference evidence="4" key="1">
    <citation type="submission" date="2017-09" db="EMBL/GenBank/DDBJ databases">
        <title>Depth-based differentiation of microbial function through sediment-hosted aquifers and enrichment of novel symbionts in the deep terrestrial subsurface.</title>
        <authorList>
            <person name="Probst A.J."/>
            <person name="Ladd B."/>
            <person name="Jarett J.K."/>
            <person name="Geller-Mcgrath D.E."/>
            <person name="Sieber C.M.K."/>
            <person name="Emerson J.B."/>
            <person name="Anantharaman K."/>
            <person name="Thomas B.C."/>
            <person name="Malmstrom R."/>
            <person name="Stieglmeier M."/>
            <person name="Klingl A."/>
            <person name="Woyke T."/>
            <person name="Ryan C.M."/>
            <person name="Banfield J.F."/>
        </authorList>
    </citation>
    <scope>NUCLEOTIDE SEQUENCE [LARGE SCALE GENOMIC DNA]</scope>
</reference>
<dbReference type="Pfam" id="PF10418">
    <property type="entry name" value="DHODB_Fe-S_bind"/>
    <property type="match status" value="1"/>
</dbReference>
<dbReference type="Gene3D" id="2.40.30.10">
    <property type="entry name" value="Translation factors"/>
    <property type="match status" value="1"/>
</dbReference>
<keyword evidence="1" id="KW-0001">2Fe-2S</keyword>
<dbReference type="GO" id="GO:0016491">
    <property type="term" value="F:oxidoreductase activity"/>
    <property type="evidence" value="ECO:0007669"/>
    <property type="project" value="InterPro"/>
</dbReference>
<dbReference type="EMBL" id="PETL01000144">
    <property type="protein sequence ID" value="PIV64288.1"/>
    <property type="molecule type" value="Genomic_DNA"/>
</dbReference>
<dbReference type="GO" id="GO:0051537">
    <property type="term" value="F:2 iron, 2 sulfur cluster binding"/>
    <property type="evidence" value="ECO:0007669"/>
    <property type="project" value="UniProtKB-KW"/>
</dbReference>
<dbReference type="InterPro" id="IPR039261">
    <property type="entry name" value="FNR_nucleotide-bd"/>
</dbReference>
<evidence type="ECO:0000259" key="2">
    <source>
        <dbReference type="PROSITE" id="PS51384"/>
    </source>
</evidence>
<dbReference type="AlphaFoldDB" id="A0A2M7E9B3"/>
<dbReference type="GO" id="GO:0046872">
    <property type="term" value="F:metal ion binding"/>
    <property type="evidence" value="ECO:0007669"/>
    <property type="project" value="UniProtKB-KW"/>
</dbReference>
<feature type="binding site" evidence="1">
    <location>
        <position position="241"/>
    </location>
    <ligand>
        <name>[2Fe-2S] cluster</name>
        <dbReference type="ChEBI" id="CHEBI:190135"/>
    </ligand>
</feature>
<dbReference type="InterPro" id="IPR019480">
    <property type="entry name" value="Dihydroorotate_DH_Fe-S-bd"/>
</dbReference>
<proteinExistence type="predicted"/>
<dbReference type="Proteomes" id="UP000228886">
    <property type="component" value="Unassembled WGS sequence"/>
</dbReference>
<dbReference type="PANTHER" id="PTHR43513">
    <property type="entry name" value="DIHYDROOROTATE DEHYDROGENASE B (NAD(+)), ELECTRON TRANSFER SUBUNIT"/>
    <property type="match status" value="1"/>
</dbReference>
<keyword evidence="1" id="KW-0408">Iron</keyword>
<dbReference type="InterPro" id="IPR017927">
    <property type="entry name" value="FAD-bd_FR_type"/>
</dbReference>
<dbReference type="CDD" id="cd06221">
    <property type="entry name" value="sulfite_reductase_like"/>
    <property type="match status" value="1"/>
</dbReference>
<keyword evidence="1" id="KW-0411">Iron-sulfur</keyword>
<evidence type="ECO:0000313" key="3">
    <source>
        <dbReference type="EMBL" id="PIV64288.1"/>
    </source>
</evidence>
<organism evidence="3 4">
    <name type="scientific">bacterium (Candidatus Ratteibacteria) CG01_land_8_20_14_3_00_40_19</name>
    <dbReference type="NCBI Taxonomy" id="2014290"/>
    <lineage>
        <taxon>Bacteria</taxon>
        <taxon>Candidatus Ratteibacteria</taxon>
    </lineage>
</organism>
<dbReference type="Pfam" id="PF00175">
    <property type="entry name" value="NAD_binding_1"/>
    <property type="match status" value="1"/>
</dbReference>
<feature type="binding site" evidence="1">
    <location>
        <position position="257"/>
    </location>
    <ligand>
        <name>[2Fe-2S] cluster</name>
        <dbReference type="ChEBI" id="CHEBI:190135"/>
    </ligand>
</feature>
<dbReference type="PIRSF" id="PIRSF006816">
    <property type="entry name" value="Cyc3_hyd_g"/>
    <property type="match status" value="1"/>
</dbReference>
<dbReference type="InterPro" id="IPR008333">
    <property type="entry name" value="Cbr1-like_FAD-bd_dom"/>
</dbReference>
<dbReference type="SUPFAM" id="SSF63380">
    <property type="entry name" value="Riboflavin synthase domain-like"/>
    <property type="match status" value="1"/>
</dbReference>
<comment type="cofactor">
    <cofactor evidence="1">
        <name>[2Fe-2S] cluster</name>
        <dbReference type="ChEBI" id="CHEBI:190135"/>
    </cofactor>
    <text evidence="1">Binds 1 [2Fe-2S] cluster per subunit.</text>
</comment>
<evidence type="ECO:0000256" key="1">
    <source>
        <dbReference type="PIRSR" id="PIRSR006816-2"/>
    </source>
</evidence>
<dbReference type="InterPro" id="IPR001709">
    <property type="entry name" value="Flavoprot_Pyr_Nucl_cyt_Rdtase"/>
</dbReference>
<feature type="domain" description="FAD-binding FR-type" evidence="2">
    <location>
        <begin position="5"/>
        <end position="105"/>
    </location>
</feature>
<dbReference type="PRINTS" id="PR00410">
    <property type="entry name" value="PHEHYDRXLASE"/>
</dbReference>
<dbReference type="InterPro" id="IPR001433">
    <property type="entry name" value="OxRdtase_FAD/NAD-bd"/>
</dbReference>
<protein>
    <submittedName>
        <fullName evidence="3">Hydrogenase</fullName>
    </submittedName>
</protein>
<feature type="binding site" evidence="1">
    <location>
        <position position="246"/>
    </location>
    <ligand>
        <name>[2Fe-2S] cluster</name>
        <dbReference type="ChEBI" id="CHEBI:190135"/>
    </ligand>
</feature>
<keyword evidence="1" id="KW-0479">Metal-binding</keyword>
<dbReference type="GO" id="GO:0006221">
    <property type="term" value="P:pyrimidine nucleotide biosynthetic process"/>
    <property type="evidence" value="ECO:0007669"/>
    <property type="project" value="InterPro"/>
</dbReference>
<dbReference type="PANTHER" id="PTHR43513:SF1">
    <property type="entry name" value="ANAEROBIC SULFITE REDUCTASE SUBUNIT B"/>
    <property type="match status" value="1"/>
</dbReference>